<feature type="domain" description="CheR-type methyltransferase" evidence="11">
    <location>
        <begin position="217"/>
        <end position="488"/>
    </location>
</feature>
<evidence type="ECO:0000259" key="8">
    <source>
        <dbReference type="PROSITE" id="PS50112"/>
    </source>
</evidence>
<dbReference type="PANTHER" id="PTHR24422">
    <property type="entry name" value="CHEMOTAXIS PROTEIN METHYLTRANSFERASE"/>
    <property type="match status" value="1"/>
</dbReference>
<dbReference type="InterPro" id="IPR000780">
    <property type="entry name" value="CheR_MeTrfase"/>
</dbReference>
<dbReference type="InterPro" id="IPR035965">
    <property type="entry name" value="PAS-like_dom_sf"/>
</dbReference>
<dbReference type="SUPFAM" id="SSF53335">
    <property type="entry name" value="S-adenosyl-L-methionine-dependent methyltransferases"/>
    <property type="match status" value="1"/>
</dbReference>
<evidence type="ECO:0000256" key="5">
    <source>
        <dbReference type="ARBA" id="ARBA00022691"/>
    </source>
</evidence>
<organism evidence="12 13">
    <name type="scientific">Congregibacter variabilis</name>
    <dbReference type="NCBI Taxonomy" id="3081200"/>
    <lineage>
        <taxon>Bacteria</taxon>
        <taxon>Pseudomonadati</taxon>
        <taxon>Pseudomonadota</taxon>
        <taxon>Gammaproteobacteria</taxon>
        <taxon>Cellvibrionales</taxon>
        <taxon>Halieaceae</taxon>
        <taxon>Congregibacter</taxon>
    </lineage>
</organism>
<dbReference type="CDD" id="cd16434">
    <property type="entry name" value="CheB-CheR_fusion"/>
    <property type="match status" value="1"/>
</dbReference>
<dbReference type="Pfam" id="PF01739">
    <property type="entry name" value="CheR"/>
    <property type="match status" value="1"/>
</dbReference>
<keyword evidence="4" id="KW-0808">Transferase</keyword>
<evidence type="ECO:0000256" key="1">
    <source>
        <dbReference type="ARBA" id="ARBA00001541"/>
    </source>
</evidence>
<evidence type="ECO:0000259" key="10">
    <source>
        <dbReference type="PROSITE" id="PS50122"/>
    </source>
</evidence>
<accession>A0ABZ0I1T2</accession>
<dbReference type="InterPro" id="IPR013767">
    <property type="entry name" value="PAS_fold"/>
</dbReference>
<dbReference type="SUPFAM" id="SSF55785">
    <property type="entry name" value="PYP-like sensor domain (PAS domain)"/>
    <property type="match status" value="2"/>
</dbReference>
<dbReference type="InterPro" id="IPR000014">
    <property type="entry name" value="PAS"/>
</dbReference>
<evidence type="ECO:0000259" key="11">
    <source>
        <dbReference type="PROSITE" id="PS50123"/>
    </source>
</evidence>
<evidence type="ECO:0000313" key="13">
    <source>
        <dbReference type="Proteomes" id="UP001626537"/>
    </source>
</evidence>
<dbReference type="CDD" id="cd00130">
    <property type="entry name" value="PAS"/>
    <property type="match status" value="1"/>
</dbReference>
<dbReference type="InterPro" id="IPR036804">
    <property type="entry name" value="CheR_N_sf"/>
</dbReference>
<dbReference type="PANTHER" id="PTHR24422:SF27">
    <property type="entry name" value="PROTEIN-GLUTAMATE O-METHYLTRANSFERASE"/>
    <property type="match status" value="1"/>
</dbReference>
<feature type="active site" evidence="6">
    <location>
        <position position="33"/>
    </location>
</feature>
<keyword evidence="13" id="KW-1185">Reference proteome</keyword>
<evidence type="ECO:0000259" key="9">
    <source>
        <dbReference type="PROSITE" id="PS50113"/>
    </source>
</evidence>
<dbReference type="Gene3D" id="3.30.450.20">
    <property type="entry name" value="PAS domain"/>
    <property type="match status" value="2"/>
</dbReference>
<dbReference type="PROSITE" id="PS50122">
    <property type="entry name" value="CHEB"/>
    <property type="match status" value="1"/>
</dbReference>
<dbReference type="Pfam" id="PF03705">
    <property type="entry name" value="CheR_N"/>
    <property type="match status" value="1"/>
</dbReference>
<comment type="catalytic activity">
    <reaction evidence="1">
        <text>L-glutamyl-[protein] + S-adenosyl-L-methionine = [protein]-L-glutamate 5-O-methyl ester + S-adenosyl-L-homocysteine</text>
        <dbReference type="Rhea" id="RHEA:24452"/>
        <dbReference type="Rhea" id="RHEA-COMP:10208"/>
        <dbReference type="Rhea" id="RHEA-COMP:10311"/>
        <dbReference type="ChEBI" id="CHEBI:29973"/>
        <dbReference type="ChEBI" id="CHEBI:57856"/>
        <dbReference type="ChEBI" id="CHEBI:59789"/>
        <dbReference type="ChEBI" id="CHEBI:82795"/>
        <dbReference type="EC" id="2.1.1.80"/>
    </reaction>
</comment>
<sequence>MSGDNLDSSELTNMQGHPTDVAGVSAVVGIGASAGGLEALEELFRNMPADTGMAFVVVTHLHPGHKTLLPELLAKTTELSVEVASSGLDVKADHIYIGPPGGQLSIEGGKLQRLEKDADHAPKLPINYFLRSLAKDLGERAVCIILSGTGSDGTLGLQEIKAQAGMTMVEDPQSAKHDGMPNSAIATGLVDFVLPPDAMPEQLIRYVQAPYLSAPLTSSASPAIDSRALQEIFALLSRHTGHDFSTYKRNTIHRRIARRMNVHQIQSHAQYVRYLQENPNEIDTLFRELLINVTNFFRDPEAWEALAKLVDDLVKSRPEGSKLRVWVPGCSSGEEVYSIAILLHESMQANQRQLDVQIFGTDLDARAIDKARAGLYPEAMADDLTPERRQKYFSSERGGYRIRKDIRESTIFAVQNVIKDPPFTHVDLVSCRNLLIYLDARIQKKLLPIFHYALEPKGLLFLGSSETIGSFSDLFEPLDQRWKIFRRKHRAQERHGLPDFPLQAAAQESRPGTRAAAKQAVRDNTVPRRIERALLNRFAPASVIVNGRGDIVYVHGRTGAYLEPSEGQPRNNILEMAREGLQIELTEALRQASTESEVVRNSIHVNTNGTTTVVDLSVVKLSEPEGLRDLLLVSFRPSASKTVHATDAVTEGRPDAEGAKRLEQLERALKFMRETHRATLEELETANEELEATNEELQSTNEELQSTNEELETSKEEMQSLNEELTTVNAELQSKVEDLSESSNDMQNLLNSTKIATLFLDNELKIKRFTDRARDLVMLRNEDVGRPISDLASKLQHEDLSADCQNVLKTLVFRETEVNTSDGGVYLMRIMPYRTSTNAIDGLVLTFVDITRLKQVQTDLRHMSKVFRESGDPVIILNLDGAVLDLNDEAERTYGYSREGMLGTPLRKFIPAERCDEFDALLNRCRDGEIIRNVSWRLLNRWGEEMAVRLTLTVLTTESGEMDAIAFIGKRAVGDDPG</sequence>
<evidence type="ECO:0000313" key="12">
    <source>
        <dbReference type="EMBL" id="WOJ93110.1"/>
    </source>
</evidence>
<proteinExistence type="predicted"/>
<keyword evidence="5" id="KW-0949">S-adenosyl-L-methionine</keyword>
<dbReference type="Pfam" id="PF13596">
    <property type="entry name" value="PAS_10"/>
    <property type="match status" value="1"/>
</dbReference>
<dbReference type="InterPro" id="IPR022642">
    <property type="entry name" value="CheR_C"/>
</dbReference>
<dbReference type="RefSeq" id="WP_407347768.1">
    <property type="nucleotide sequence ID" value="NZ_CP136864.1"/>
</dbReference>
<dbReference type="Gene3D" id="3.40.50.180">
    <property type="entry name" value="Methylesterase CheB, C-terminal domain"/>
    <property type="match status" value="1"/>
</dbReference>
<feature type="active site" evidence="6">
    <location>
        <position position="152"/>
    </location>
</feature>
<gene>
    <name evidence="12" type="ORF">R0135_15175</name>
</gene>
<evidence type="ECO:0000256" key="4">
    <source>
        <dbReference type="ARBA" id="ARBA00022679"/>
    </source>
</evidence>
<dbReference type="PROSITE" id="PS50123">
    <property type="entry name" value="CHER"/>
    <property type="match status" value="1"/>
</dbReference>
<dbReference type="SUPFAM" id="SSF47757">
    <property type="entry name" value="Chemotaxis receptor methyltransferase CheR, N-terminal domain"/>
    <property type="match status" value="1"/>
</dbReference>
<keyword evidence="6" id="KW-0145">Chemotaxis</keyword>
<evidence type="ECO:0000256" key="2">
    <source>
        <dbReference type="ARBA" id="ARBA00012534"/>
    </source>
</evidence>
<dbReference type="Proteomes" id="UP001626537">
    <property type="component" value="Chromosome"/>
</dbReference>
<reference evidence="12 13" key="1">
    <citation type="submission" date="2023-10" db="EMBL/GenBank/DDBJ databases">
        <title>Two novel species belonging to the OM43/NOR5 clade.</title>
        <authorList>
            <person name="Park M."/>
        </authorList>
    </citation>
    <scope>NUCLEOTIDE SEQUENCE [LARGE SCALE GENOMIC DNA]</scope>
    <source>
        <strain evidence="12 13">IMCC43200</strain>
    </source>
</reference>
<dbReference type="PROSITE" id="PS50112">
    <property type="entry name" value="PAS"/>
    <property type="match status" value="1"/>
</dbReference>
<dbReference type="SMART" id="SM00091">
    <property type="entry name" value="PAS"/>
    <property type="match status" value="3"/>
</dbReference>
<dbReference type="SMART" id="SM00138">
    <property type="entry name" value="MeTrc"/>
    <property type="match status" value="1"/>
</dbReference>
<name>A0ABZ0I1T2_9GAMM</name>
<dbReference type="InterPro" id="IPR000673">
    <property type="entry name" value="Sig_transdc_resp-reg_Me-estase"/>
</dbReference>
<keyword evidence="6" id="KW-0378">Hydrolase</keyword>
<protein>
    <recommendedName>
        <fullName evidence="2">protein-glutamate O-methyltransferase</fullName>
        <ecNumber evidence="2">2.1.1.80</ecNumber>
    </recommendedName>
</protein>
<dbReference type="EMBL" id="CP136864">
    <property type="protein sequence ID" value="WOJ93110.1"/>
    <property type="molecule type" value="Genomic_DNA"/>
</dbReference>
<feature type="domain" description="CheB-type methylesterase" evidence="10">
    <location>
        <begin position="27"/>
        <end position="210"/>
    </location>
</feature>
<dbReference type="InterPro" id="IPR035909">
    <property type="entry name" value="CheB_C"/>
</dbReference>
<dbReference type="InterPro" id="IPR022641">
    <property type="entry name" value="CheR_N"/>
</dbReference>
<feature type="compositionally biased region" description="Polar residues" evidence="7">
    <location>
        <begin position="698"/>
        <end position="708"/>
    </location>
</feature>
<evidence type="ECO:0000256" key="3">
    <source>
        <dbReference type="ARBA" id="ARBA00022603"/>
    </source>
</evidence>
<dbReference type="PROSITE" id="PS50113">
    <property type="entry name" value="PAC"/>
    <property type="match status" value="1"/>
</dbReference>
<feature type="domain" description="PAC" evidence="9">
    <location>
        <begin position="812"/>
        <end position="862"/>
    </location>
</feature>
<evidence type="ECO:0000256" key="6">
    <source>
        <dbReference type="PROSITE-ProRule" id="PRU00050"/>
    </source>
</evidence>
<dbReference type="InterPro" id="IPR050903">
    <property type="entry name" value="Bact_Chemotaxis_MeTrfase"/>
</dbReference>
<dbReference type="InterPro" id="IPR029063">
    <property type="entry name" value="SAM-dependent_MTases_sf"/>
</dbReference>
<dbReference type="EC" id="2.1.1.80" evidence="2"/>
<feature type="region of interest" description="Disordered" evidence="7">
    <location>
        <begin position="688"/>
        <end position="723"/>
    </location>
</feature>
<dbReference type="SUPFAM" id="SSF52738">
    <property type="entry name" value="Methylesterase CheB, C-terminal domain"/>
    <property type="match status" value="1"/>
</dbReference>
<dbReference type="PRINTS" id="PR00996">
    <property type="entry name" value="CHERMTFRASE"/>
</dbReference>
<dbReference type="Gene3D" id="1.10.155.10">
    <property type="entry name" value="Chemotaxis receptor methyltransferase CheR, N-terminal domain"/>
    <property type="match status" value="1"/>
</dbReference>
<evidence type="ECO:0000256" key="7">
    <source>
        <dbReference type="SAM" id="MobiDB-lite"/>
    </source>
</evidence>
<dbReference type="InterPro" id="IPR000700">
    <property type="entry name" value="PAS-assoc_C"/>
</dbReference>
<feature type="domain" description="PAS" evidence="8">
    <location>
        <begin position="859"/>
        <end position="929"/>
    </location>
</feature>
<keyword evidence="3" id="KW-0489">Methyltransferase</keyword>
<dbReference type="Pfam" id="PF01339">
    <property type="entry name" value="CheB_methylest"/>
    <property type="match status" value="1"/>
</dbReference>
<dbReference type="Pfam" id="PF00989">
    <property type="entry name" value="PAS"/>
    <property type="match status" value="1"/>
</dbReference>
<dbReference type="NCBIfam" id="TIGR00229">
    <property type="entry name" value="sensory_box"/>
    <property type="match status" value="1"/>
</dbReference>
<dbReference type="Gene3D" id="3.40.50.150">
    <property type="entry name" value="Vaccinia Virus protein VP39"/>
    <property type="match status" value="1"/>
</dbReference>
<feature type="active site" evidence="6">
    <location>
        <position position="60"/>
    </location>
</feature>